<feature type="region of interest" description="Disordered" evidence="1">
    <location>
        <begin position="162"/>
        <end position="201"/>
    </location>
</feature>
<feature type="region of interest" description="Disordered" evidence="1">
    <location>
        <begin position="258"/>
        <end position="290"/>
    </location>
</feature>
<dbReference type="InterPro" id="IPR044822">
    <property type="entry name" value="Myb_DNA-bind_4"/>
</dbReference>
<accession>A0AAP0EV47</accession>
<protein>
    <recommendedName>
        <fullName evidence="2">Myb-like domain-containing protein</fullName>
    </recommendedName>
</protein>
<keyword evidence="4" id="KW-1185">Reference proteome</keyword>
<proteinExistence type="predicted"/>
<dbReference type="FunFam" id="1.10.10.60:FF:000152">
    <property type="entry name" value="Trihelix transcription factor ASIL2"/>
    <property type="match status" value="1"/>
</dbReference>
<dbReference type="PROSITE" id="PS50090">
    <property type="entry name" value="MYB_LIKE"/>
    <property type="match status" value="1"/>
</dbReference>
<feature type="domain" description="Myb-like" evidence="2">
    <location>
        <begin position="44"/>
        <end position="112"/>
    </location>
</feature>
<sequence length="362" mass="41575">MSTPQPPPSSTPPHQDQEQSQSQPQPQPQHQPQPQQVQSSTPGVKKISPTPWSHLETVRLIETYQEKWYSLKRGQLKANQWEEVAVTVAARCGYDEPSKTATQCRHKMEKLRKRYRSERQRCASNASAWPYFHLMDYMERGPMPIAARPMASVADRGRVVLGRSMKEEEDDDGDDDDDDDDEDEEDSEGKERSKSRSIHHILRKHPAVEPVWFRKKPSLSPPPPPLRRQWNNGGSGGGGGMVVGPPGVSRFMRDDLGYLKRRRPSEEDEEEEEEVEEEEEEEGSGGGEEVLSELAAVVRTFGEGFVRMENLKMEMMKETERYRMEMETKRTEMIMESQNRIVEMIAKALGSQQRKQKKTHET</sequence>
<reference evidence="3 4" key="1">
    <citation type="submission" date="2024-01" db="EMBL/GenBank/DDBJ databases">
        <title>Genome assemblies of Stephania.</title>
        <authorList>
            <person name="Yang L."/>
        </authorList>
    </citation>
    <scope>NUCLEOTIDE SEQUENCE [LARGE SCALE GENOMIC DNA]</scope>
    <source>
        <strain evidence="3">QJT</strain>
        <tissue evidence="3">Leaf</tissue>
    </source>
</reference>
<dbReference type="EMBL" id="JBBNAE010000009">
    <property type="protein sequence ID" value="KAK9096443.1"/>
    <property type="molecule type" value="Genomic_DNA"/>
</dbReference>
<feature type="region of interest" description="Disordered" evidence="1">
    <location>
        <begin position="213"/>
        <end position="244"/>
    </location>
</feature>
<dbReference type="PANTHER" id="PTHR31307">
    <property type="entry name" value="TRIHELIX TRANSCRIPTION FACTOR ASIL2"/>
    <property type="match status" value="1"/>
</dbReference>
<feature type="compositionally biased region" description="Pro residues" evidence="1">
    <location>
        <begin position="1"/>
        <end position="11"/>
    </location>
</feature>
<dbReference type="Pfam" id="PF13837">
    <property type="entry name" value="Myb_DNA-bind_4"/>
    <property type="match status" value="1"/>
</dbReference>
<feature type="compositionally biased region" description="Gly residues" evidence="1">
    <location>
        <begin position="233"/>
        <end position="242"/>
    </location>
</feature>
<dbReference type="InterPro" id="IPR001005">
    <property type="entry name" value="SANT/Myb"/>
</dbReference>
<name>A0AAP0EV47_9MAGN</name>
<evidence type="ECO:0000256" key="1">
    <source>
        <dbReference type="SAM" id="MobiDB-lite"/>
    </source>
</evidence>
<feature type="region of interest" description="Disordered" evidence="1">
    <location>
        <begin position="1"/>
        <end position="50"/>
    </location>
</feature>
<evidence type="ECO:0000313" key="3">
    <source>
        <dbReference type="EMBL" id="KAK9096443.1"/>
    </source>
</evidence>
<organism evidence="3 4">
    <name type="scientific">Stephania japonica</name>
    <dbReference type="NCBI Taxonomy" id="461633"/>
    <lineage>
        <taxon>Eukaryota</taxon>
        <taxon>Viridiplantae</taxon>
        <taxon>Streptophyta</taxon>
        <taxon>Embryophyta</taxon>
        <taxon>Tracheophyta</taxon>
        <taxon>Spermatophyta</taxon>
        <taxon>Magnoliopsida</taxon>
        <taxon>Ranunculales</taxon>
        <taxon>Menispermaceae</taxon>
        <taxon>Menispermoideae</taxon>
        <taxon>Cissampelideae</taxon>
        <taxon>Stephania</taxon>
    </lineage>
</organism>
<feature type="compositionally biased region" description="Low complexity" evidence="1">
    <location>
        <begin position="12"/>
        <end position="24"/>
    </location>
</feature>
<dbReference type="PANTHER" id="PTHR31307:SF3">
    <property type="entry name" value="HOMEODOMAIN-LIKE SUPERFAMILY PROTEIN"/>
    <property type="match status" value="1"/>
</dbReference>
<gene>
    <name evidence="3" type="ORF">Sjap_021940</name>
</gene>
<dbReference type="Proteomes" id="UP001417504">
    <property type="component" value="Unassembled WGS sequence"/>
</dbReference>
<dbReference type="Gene3D" id="1.10.10.60">
    <property type="entry name" value="Homeodomain-like"/>
    <property type="match status" value="1"/>
</dbReference>
<feature type="compositionally biased region" description="Acidic residues" evidence="1">
    <location>
        <begin position="266"/>
        <end position="283"/>
    </location>
</feature>
<comment type="caution">
    <text evidence="3">The sequence shown here is derived from an EMBL/GenBank/DDBJ whole genome shotgun (WGS) entry which is preliminary data.</text>
</comment>
<dbReference type="InterPro" id="IPR044823">
    <property type="entry name" value="ASIL1/2-like"/>
</dbReference>
<dbReference type="SMART" id="SM00595">
    <property type="entry name" value="MADF"/>
    <property type="match status" value="1"/>
</dbReference>
<feature type="compositionally biased region" description="Acidic residues" evidence="1">
    <location>
        <begin position="167"/>
        <end position="188"/>
    </location>
</feature>
<feature type="compositionally biased region" description="Low complexity" evidence="1">
    <location>
        <begin position="32"/>
        <end position="42"/>
    </location>
</feature>
<evidence type="ECO:0000313" key="4">
    <source>
        <dbReference type="Proteomes" id="UP001417504"/>
    </source>
</evidence>
<evidence type="ECO:0000259" key="2">
    <source>
        <dbReference type="PROSITE" id="PS50090"/>
    </source>
</evidence>
<dbReference type="AlphaFoldDB" id="A0AAP0EV47"/>